<comment type="function">
    <text evidence="10">Na(+)/H(+) antiporter that extrudes sodium in exchange for external protons.</text>
</comment>
<keyword evidence="11" id="KW-0175">Coiled coil</keyword>
<keyword evidence="10" id="KW-0050">Antiport</keyword>
<dbReference type="EMBL" id="JBEPSM010000001">
    <property type="protein sequence ID" value="MET4634161.1"/>
    <property type="molecule type" value="Genomic_DNA"/>
</dbReference>
<dbReference type="InterPro" id="IPR004705">
    <property type="entry name" value="Cation/H_exchanger_CPA1_bac"/>
</dbReference>
<evidence type="ECO:0000256" key="11">
    <source>
        <dbReference type="SAM" id="Coils"/>
    </source>
</evidence>
<dbReference type="InterPro" id="IPR018422">
    <property type="entry name" value="Cation/H_exchanger_CPA1"/>
</dbReference>
<keyword evidence="9 10" id="KW-0739">Sodium transport</keyword>
<keyword evidence="5 10" id="KW-1133">Transmembrane helix</keyword>
<evidence type="ECO:0000256" key="9">
    <source>
        <dbReference type="ARBA" id="ARBA00023201"/>
    </source>
</evidence>
<evidence type="ECO:0000256" key="3">
    <source>
        <dbReference type="ARBA" id="ARBA00022475"/>
    </source>
</evidence>
<proteinExistence type="inferred from homology"/>
<feature type="transmembrane region" description="Helical" evidence="10">
    <location>
        <begin position="134"/>
        <end position="156"/>
    </location>
</feature>
<evidence type="ECO:0000313" key="14">
    <source>
        <dbReference type="Proteomes" id="UP001549321"/>
    </source>
</evidence>
<keyword evidence="8 10" id="KW-0472">Membrane</keyword>
<feature type="transmembrane region" description="Helical" evidence="10">
    <location>
        <begin position="24"/>
        <end position="41"/>
    </location>
</feature>
<feature type="transmembrane region" description="Helical" evidence="10">
    <location>
        <begin position="177"/>
        <end position="198"/>
    </location>
</feature>
<dbReference type="InterPro" id="IPR006153">
    <property type="entry name" value="Cation/H_exchanger_TM"/>
</dbReference>
<keyword evidence="2 10" id="KW-0813">Transport</keyword>
<feature type="transmembrane region" description="Helical" evidence="10">
    <location>
        <begin position="204"/>
        <end position="225"/>
    </location>
</feature>
<feature type="transmembrane region" description="Helical" evidence="10">
    <location>
        <begin position="105"/>
        <end position="128"/>
    </location>
</feature>
<keyword evidence="3" id="KW-1003">Cell membrane</keyword>
<gene>
    <name evidence="13" type="ORF">ABIE08_002074</name>
</gene>
<dbReference type="NCBIfam" id="TIGR00831">
    <property type="entry name" value="a_cpa1"/>
    <property type="match status" value="1"/>
</dbReference>
<evidence type="ECO:0000256" key="10">
    <source>
        <dbReference type="RuleBase" id="RU366002"/>
    </source>
</evidence>
<evidence type="ECO:0000313" key="13">
    <source>
        <dbReference type="EMBL" id="MET4634161.1"/>
    </source>
</evidence>
<dbReference type="PANTHER" id="PTHR10110:SF86">
    <property type="entry name" value="SODIUM_HYDROGEN EXCHANGER 7"/>
    <property type="match status" value="1"/>
</dbReference>
<feature type="transmembrane region" description="Helical" evidence="10">
    <location>
        <begin position="415"/>
        <end position="439"/>
    </location>
</feature>
<evidence type="ECO:0000256" key="5">
    <source>
        <dbReference type="ARBA" id="ARBA00022989"/>
    </source>
</evidence>
<keyword evidence="14" id="KW-1185">Reference proteome</keyword>
<feature type="transmembrane region" description="Helical" evidence="10">
    <location>
        <begin position="337"/>
        <end position="358"/>
    </location>
</feature>
<comment type="subcellular location">
    <subcellularLocation>
        <location evidence="10">Cell inner membrane</location>
        <topology evidence="10">Multi-pass membrane protein</topology>
    </subcellularLocation>
    <subcellularLocation>
        <location evidence="1">Cell membrane</location>
        <topology evidence="1">Multi-pass membrane protein</topology>
    </subcellularLocation>
</comment>
<reference evidence="13 14" key="1">
    <citation type="submission" date="2024-06" db="EMBL/GenBank/DDBJ databases">
        <title>Sorghum-associated microbial communities from plants grown in Nebraska, USA.</title>
        <authorList>
            <person name="Schachtman D."/>
        </authorList>
    </citation>
    <scope>NUCLEOTIDE SEQUENCE [LARGE SCALE GENOMIC DNA]</scope>
    <source>
        <strain evidence="13 14">3207</strain>
    </source>
</reference>
<accession>A0ABV2QYR6</accession>
<evidence type="ECO:0000256" key="7">
    <source>
        <dbReference type="ARBA" id="ARBA00023065"/>
    </source>
</evidence>
<dbReference type="Gene3D" id="6.10.140.1330">
    <property type="match status" value="1"/>
</dbReference>
<feature type="transmembrane region" description="Helical" evidence="10">
    <location>
        <begin position="76"/>
        <end position="93"/>
    </location>
</feature>
<name>A0ABV2QYR6_9HYPH</name>
<sequence>MAKCDASQYIGFGREVRIQHPLETITIVLVLLLAVVVSEYLSRMLRLPIPRPLVQIALGGAIGLIGDFQVTLNPDIFFLLFLPPLLFLDGWRIPKEELVRDSKTILALAFGLVVFTVLGVGLFIHAMIPAMPLAVAFALAAVLSPTDPIAVSAIAARVPIPKRMMNILEGESLLNDASGLVCLRFAVAAALTGTFSLYEATADFVWVAVGGLGVGFVVTTIINAAKNWMARHYGEDTGSQILISLLIPFAAYLLAEHLECSGILAAVSAGVTMSFSEASGQAMATTRVRRSTVWDMIQFAANGIIFVLLGEQLPAILRSAAETVRLTGHHDPGWLLIYVLAINLALAVLRFAWAWVSLGFSLFRARRRGIVIERPSWRFVVAMSLAGVRGAITLAGVLTLPLVLNDGSPFPARDLAIFLAMGVIILSLVAASIGLPLLLHGLHLETNTGQRAEENRARMAAAEAAIAEVERVQHELAEGKSDADLYVAAAARIMDLYRARIEAQSRAGEDAALARQIEAIEARLRVAALKAERMTIYRLLRTRKIGSETARKLVRELDLMEARYEG</sequence>
<evidence type="ECO:0000256" key="8">
    <source>
        <dbReference type="ARBA" id="ARBA00023136"/>
    </source>
</evidence>
<dbReference type="PANTHER" id="PTHR10110">
    <property type="entry name" value="SODIUM/HYDROGEN EXCHANGER"/>
    <property type="match status" value="1"/>
</dbReference>
<evidence type="ECO:0000259" key="12">
    <source>
        <dbReference type="Pfam" id="PF00999"/>
    </source>
</evidence>
<feature type="domain" description="Cation/H+ exchanger transmembrane" evidence="12">
    <location>
        <begin position="35"/>
        <end position="439"/>
    </location>
</feature>
<evidence type="ECO:0000256" key="2">
    <source>
        <dbReference type="ARBA" id="ARBA00022448"/>
    </source>
</evidence>
<feature type="coiled-coil region" evidence="11">
    <location>
        <begin position="452"/>
        <end position="482"/>
    </location>
</feature>
<evidence type="ECO:0000256" key="6">
    <source>
        <dbReference type="ARBA" id="ARBA00023053"/>
    </source>
</evidence>
<evidence type="ECO:0000256" key="4">
    <source>
        <dbReference type="ARBA" id="ARBA00022692"/>
    </source>
</evidence>
<dbReference type="Proteomes" id="UP001549321">
    <property type="component" value="Unassembled WGS sequence"/>
</dbReference>
<keyword evidence="7 10" id="KW-0406">Ion transport</keyword>
<keyword evidence="10" id="KW-0997">Cell inner membrane</keyword>
<feature type="transmembrane region" description="Helical" evidence="10">
    <location>
        <begin position="379"/>
        <end position="403"/>
    </location>
</feature>
<comment type="caution">
    <text evidence="13">The sequence shown here is derived from an EMBL/GenBank/DDBJ whole genome shotgun (WGS) entry which is preliminary data.</text>
</comment>
<keyword evidence="6 10" id="KW-0915">Sodium</keyword>
<protein>
    <submittedName>
        <fullName evidence="13">Na+/H+ antiporter</fullName>
    </submittedName>
</protein>
<comment type="similarity">
    <text evidence="10">Belongs to the monovalent cation:proton antiporter 1 (CPA1) transporter (TC 2.A.36) family.</text>
</comment>
<evidence type="ECO:0000256" key="1">
    <source>
        <dbReference type="ARBA" id="ARBA00004651"/>
    </source>
</evidence>
<keyword evidence="4 10" id="KW-0812">Transmembrane</keyword>
<feature type="transmembrane region" description="Helical" evidence="10">
    <location>
        <begin position="299"/>
        <end position="317"/>
    </location>
</feature>
<organism evidence="13 14">
    <name type="scientific">Kaistia defluvii</name>
    <dbReference type="NCBI Taxonomy" id="410841"/>
    <lineage>
        <taxon>Bacteria</taxon>
        <taxon>Pseudomonadati</taxon>
        <taxon>Pseudomonadota</taxon>
        <taxon>Alphaproteobacteria</taxon>
        <taxon>Hyphomicrobiales</taxon>
        <taxon>Kaistiaceae</taxon>
        <taxon>Kaistia</taxon>
    </lineage>
</organism>
<feature type="transmembrane region" description="Helical" evidence="10">
    <location>
        <begin position="53"/>
        <end position="70"/>
    </location>
</feature>
<dbReference type="Pfam" id="PF00999">
    <property type="entry name" value="Na_H_Exchanger"/>
    <property type="match status" value="1"/>
</dbReference>